<protein>
    <submittedName>
        <fullName evidence="2">Ribonuclease HI family protein</fullName>
        <ecNumber evidence="2">3.1.26.4</ecNumber>
    </submittedName>
</protein>
<dbReference type="InterPro" id="IPR053151">
    <property type="entry name" value="RNase_H-like"/>
</dbReference>
<dbReference type="EC" id="3.1.26.4" evidence="2"/>
<dbReference type="EMBL" id="JBHUFF010000020">
    <property type="protein sequence ID" value="MFD1800361.1"/>
    <property type="molecule type" value="Genomic_DNA"/>
</dbReference>
<dbReference type="Gene3D" id="3.30.420.10">
    <property type="entry name" value="Ribonuclease H-like superfamily/Ribonuclease H"/>
    <property type="match status" value="1"/>
</dbReference>
<dbReference type="GO" id="GO:0004523">
    <property type="term" value="F:RNA-DNA hybrid ribonuclease activity"/>
    <property type="evidence" value="ECO:0007669"/>
    <property type="project" value="UniProtKB-EC"/>
</dbReference>
<dbReference type="SUPFAM" id="SSF53098">
    <property type="entry name" value="Ribonuclease H-like"/>
    <property type="match status" value="1"/>
</dbReference>
<proteinExistence type="predicted"/>
<gene>
    <name evidence="2" type="ORF">ACFSBK_10935</name>
</gene>
<organism evidence="2 3">
    <name type="scientific">Carnobacterium antarcticum</name>
    <dbReference type="NCBI Taxonomy" id="2126436"/>
    <lineage>
        <taxon>Bacteria</taxon>
        <taxon>Bacillati</taxon>
        <taxon>Bacillota</taxon>
        <taxon>Bacilli</taxon>
        <taxon>Lactobacillales</taxon>
        <taxon>Carnobacteriaceae</taxon>
        <taxon>Carnobacterium</taxon>
    </lineage>
</organism>
<name>A0ABW4NQ23_9LACT</name>
<dbReference type="RefSeq" id="WP_058918629.1">
    <property type="nucleotide sequence ID" value="NZ_JBHSQC010000008.1"/>
</dbReference>
<evidence type="ECO:0000313" key="3">
    <source>
        <dbReference type="Proteomes" id="UP001597285"/>
    </source>
</evidence>
<dbReference type="PROSITE" id="PS50879">
    <property type="entry name" value="RNASE_H_1"/>
    <property type="match status" value="1"/>
</dbReference>
<comment type="caution">
    <text evidence="2">The sequence shown here is derived from an EMBL/GenBank/DDBJ whole genome shotgun (WGS) entry which is preliminary data.</text>
</comment>
<accession>A0ABW4NQ23</accession>
<sequence length="136" mass="15427">MLRMYTDASTKNNPGPSGAGIVLIADGLHEQLAIPLKGELSNHEAEFEALMTGLIYLSEHNYTNQSLLIFSDSKIVVTAIERNYVKNKVFQAYLTSINQLLRLFPSFMIQWIPESQNKEADHLARQGLNKHMKTRH</sequence>
<dbReference type="InterPro" id="IPR036397">
    <property type="entry name" value="RNaseH_sf"/>
</dbReference>
<evidence type="ECO:0000313" key="2">
    <source>
        <dbReference type="EMBL" id="MFD1800361.1"/>
    </source>
</evidence>
<dbReference type="InterPro" id="IPR002156">
    <property type="entry name" value="RNaseH_domain"/>
</dbReference>
<dbReference type="InterPro" id="IPR012337">
    <property type="entry name" value="RNaseH-like_sf"/>
</dbReference>
<keyword evidence="3" id="KW-1185">Reference proteome</keyword>
<keyword evidence="2" id="KW-0378">Hydrolase</keyword>
<dbReference type="CDD" id="cd09279">
    <property type="entry name" value="RNase_HI_like"/>
    <property type="match status" value="1"/>
</dbReference>
<dbReference type="Proteomes" id="UP001597285">
    <property type="component" value="Unassembled WGS sequence"/>
</dbReference>
<evidence type="ECO:0000259" key="1">
    <source>
        <dbReference type="PROSITE" id="PS50879"/>
    </source>
</evidence>
<dbReference type="PANTHER" id="PTHR47723:SF19">
    <property type="entry name" value="POLYNUCLEOTIDYL TRANSFERASE, RIBONUCLEASE H-LIKE SUPERFAMILY PROTEIN"/>
    <property type="match status" value="1"/>
</dbReference>
<dbReference type="Pfam" id="PF13456">
    <property type="entry name" value="RVT_3"/>
    <property type="match status" value="1"/>
</dbReference>
<reference evidence="3" key="1">
    <citation type="journal article" date="2019" name="Int. J. Syst. Evol. Microbiol.">
        <title>The Global Catalogue of Microorganisms (GCM) 10K type strain sequencing project: providing services to taxonomists for standard genome sequencing and annotation.</title>
        <authorList>
            <consortium name="The Broad Institute Genomics Platform"/>
            <consortium name="The Broad Institute Genome Sequencing Center for Infectious Disease"/>
            <person name="Wu L."/>
            <person name="Ma J."/>
        </authorList>
    </citation>
    <scope>NUCLEOTIDE SEQUENCE [LARGE SCALE GENOMIC DNA]</scope>
    <source>
        <strain evidence="3">KCTC 42143</strain>
    </source>
</reference>
<dbReference type="PANTHER" id="PTHR47723">
    <property type="entry name" value="OS05G0353850 PROTEIN"/>
    <property type="match status" value="1"/>
</dbReference>
<feature type="domain" description="RNase H type-1" evidence="1">
    <location>
        <begin position="1"/>
        <end position="129"/>
    </location>
</feature>